<feature type="transmembrane region" description="Helical" evidence="20">
    <location>
        <begin position="54"/>
        <end position="71"/>
    </location>
</feature>
<feature type="binding site" evidence="16">
    <location>
        <position position="90"/>
    </location>
    <ligand>
        <name>substrate</name>
    </ligand>
</feature>
<dbReference type="GO" id="GO:0046872">
    <property type="term" value="F:metal ion binding"/>
    <property type="evidence" value="ECO:0007669"/>
    <property type="project" value="UniProtKB-KW"/>
</dbReference>
<dbReference type="GO" id="GO:0005886">
    <property type="term" value="C:plasma membrane"/>
    <property type="evidence" value="ECO:0007669"/>
    <property type="project" value="UniProtKB-SubCell"/>
</dbReference>
<dbReference type="STRING" id="83449.BON30_12510"/>
<evidence type="ECO:0000256" key="11">
    <source>
        <dbReference type="ARBA" id="ARBA00023098"/>
    </source>
</evidence>
<evidence type="ECO:0000256" key="16">
    <source>
        <dbReference type="PIRSR" id="PIRSR600829-2"/>
    </source>
</evidence>
<dbReference type="GO" id="GO:0016301">
    <property type="term" value="F:kinase activity"/>
    <property type="evidence" value="ECO:0007669"/>
    <property type="project" value="UniProtKB-KW"/>
</dbReference>
<feature type="binding site" evidence="18">
    <location>
        <position position="97"/>
    </location>
    <ligand>
        <name>a divalent metal cation</name>
        <dbReference type="ChEBI" id="CHEBI:60240"/>
    </ligand>
</feature>
<evidence type="ECO:0000256" key="3">
    <source>
        <dbReference type="ARBA" id="ARBA00022475"/>
    </source>
</evidence>
<keyword evidence="9 17" id="KW-0067">ATP-binding</keyword>
<keyword evidence="13" id="KW-0594">Phospholipid biosynthesis</keyword>
<dbReference type="EMBL" id="MPIN01000003">
    <property type="protein sequence ID" value="OJH39905.1"/>
    <property type="molecule type" value="Genomic_DNA"/>
</dbReference>
<dbReference type="PANTHER" id="PTHR34299:SF1">
    <property type="entry name" value="DIACYLGLYCEROL KINASE"/>
    <property type="match status" value="1"/>
</dbReference>
<keyword evidence="3" id="KW-1003">Cell membrane</keyword>
<evidence type="ECO:0000256" key="7">
    <source>
        <dbReference type="ARBA" id="ARBA00022741"/>
    </source>
</evidence>
<evidence type="ECO:0000256" key="4">
    <source>
        <dbReference type="ARBA" id="ARBA00022516"/>
    </source>
</evidence>
<dbReference type="GO" id="GO:0008654">
    <property type="term" value="P:phospholipid biosynthetic process"/>
    <property type="evidence" value="ECO:0007669"/>
    <property type="project" value="UniProtKB-KW"/>
</dbReference>
<organism evidence="21 22">
    <name type="scientific">Cystobacter ferrugineus</name>
    <dbReference type="NCBI Taxonomy" id="83449"/>
    <lineage>
        <taxon>Bacteria</taxon>
        <taxon>Pseudomonadati</taxon>
        <taxon>Myxococcota</taxon>
        <taxon>Myxococcia</taxon>
        <taxon>Myxococcales</taxon>
        <taxon>Cystobacterineae</taxon>
        <taxon>Archangiaceae</taxon>
        <taxon>Cystobacter</taxon>
    </lineage>
</organism>
<dbReference type="CDD" id="cd14265">
    <property type="entry name" value="UDPK_IM_like"/>
    <property type="match status" value="1"/>
</dbReference>
<dbReference type="Proteomes" id="UP000182229">
    <property type="component" value="Unassembled WGS sequence"/>
</dbReference>
<keyword evidence="10 20" id="KW-1133">Transmembrane helix</keyword>
<evidence type="ECO:0000256" key="1">
    <source>
        <dbReference type="ARBA" id="ARBA00004651"/>
    </source>
</evidence>
<dbReference type="InterPro" id="IPR033717">
    <property type="entry name" value="UDPK"/>
</dbReference>
<feature type="binding site" evidence="17">
    <location>
        <begin position="115"/>
        <end position="116"/>
    </location>
    <ligand>
        <name>ATP</name>
        <dbReference type="ChEBI" id="CHEBI:30616"/>
    </ligand>
</feature>
<accession>A0A1L9BCD0</accession>
<keyword evidence="6 20" id="KW-0812">Transmembrane</keyword>
<dbReference type="PANTHER" id="PTHR34299">
    <property type="entry name" value="DIACYLGLYCEROL KINASE"/>
    <property type="match status" value="1"/>
</dbReference>
<keyword evidence="12 20" id="KW-0472">Membrane</keyword>
<gene>
    <name evidence="21" type="ORF">BON30_12510</name>
</gene>
<evidence type="ECO:0000256" key="2">
    <source>
        <dbReference type="ARBA" id="ARBA00005967"/>
    </source>
</evidence>
<keyword evidence="8 21" id="KW-0418">Kinase</keyword>
<comment type="subcellular location">
    <subcellularLocation>
        <location evidence="1">Cell membrane</location>
        <topology evidence="1">Multi-pass membrane protein</topology>
    </subcellularLocation>
</comment>
<dbReference type="RefSeq" id="WP_071898536.1">
    <property type="nucleotide sequence ID" value="NZ_MPIN01000003.1"/>
</dbReference>
<comment type="caution">
    <text evidence="21">The sequence shown here is derived from an EMBL/GenBank/DDBJ whole genome shotgun (WGS) entry which is preliminary data.</text>
</comment>
<keyword evidence="22" id="KW-1185">Reference proteome</keyword>
<evidence type="ECO:0000256" key="20">
    <source>
        <dbReference type="SAM" id="Phobius"/>
    </source>
</evidence>
<dbReference type="InterPro" id="IPR000829">
    <property type="entry name" value="DAGK"/>
</dbReference>
<reference evidence="22" key="1">
    <citation type="submission" date="2016-11" db="EMBL/GenBank/DDBJ databases">
        <authorList>
            <person name="Shukria A."/>
            <person name="Stevens D.C."/>
        </authorList>
    </citation>
    <scope>NUCLEOTIDE SEQUENCE [LARGE SCALE GENOMIC DNA]</scope>
    <source>
        <strain evidence="22">Cbfe23</strain>
    </source>
</reference>
<name>A0A1L9BCD0_9BACT</name>
<protein>
    <submittedName>
        <fullName evidence="21">Diacylglycerol kinase</fullName>
    </submittedName>
</protein>
<evidence type="ECO:0000256" key="12">
    <source>
        <dbReference type="ARBA" id="ARBA00023136"/>
    </source>
</evidence>
<evidence type="ECO:0000256" key="17">
    <source>
        <dbReference type="PIRSR" id="PIRSR600829-3"/>
    </source>
</evidence>
<comment type="similarity">
    <text evidence="2">Belongs to the bacterial diacylglycerol kinase family.</text>
</comment>
<keyword evidence="14" id="KW-1208">Phospholipid metabolism</keyword>
<dbReference type="GO" id="GO:0005524">
    <property type="term" value="F:ATP binding"/>
    <property type="evidence" value="ECO:0007669"/>
    <property type="project" value="UniProtKB-KW"/>
</dbReference>
<keyword evidence="11" id="KW-0443">Lipid metabolism</keyword>
<evidence type="ECO:0000256" key="19">
    <source>
        <dbReference type="SAM" id="MobiDB-lite"/>
    </source>
</evidence>
<dbReference type="PROSITE" id="PS01069">
    <property type="entry name" value="DAGK_PROKAR"/>
    <property type="match status" value="1"/>
</dbReference>
<dbReference type="AlphaFoldDB" id="A0A1L9BCD0"/>
<dbReference type="Gene3D" id="1.10.287.3610">
    <property type="match status" value="1"/>
</dbReference>
<evidence type="ECO:0000256" key="15">
    <source>
        <dbReference type="PIRSR" id="PIRSR600829-1"/>
    </source>
</evidence>
<keyword evidence="18" id="KW-0479">Metal-binding</keyword>
<evidence type="ECO:0000256" key="6">
    <source>
        <dbReference type="ARBA" id="ARBA00022692"/>
    </source>
</evidence>
<proteinExistence type="inferred from homology"/>
<feature type="active site" description="Proton acceptor" evidence="15">
    <location>
        <position position="90"/>
    </location>
</feature>
<keyword evidence="18" id="KW-0460">Magnesium</keyword>
<evidence type="ECO:0000256" key="9">
    <source>
        <dbReference type="ARBA" id="ARBA00022840"/>
    </source>
</evidence>
<evidence type="ECO:0000256" key="10">
    <source>
        <dbReference type="ARBA" id="ARBA00022989"/>
    </source>
</evidence>
<evidence type="ECO:0000256" key="18">
    <source>
        <dbReference type="PIRSR" id="PIRSR600829-4"/>
    </source>
</evidence>
<evidence type="ECO:0000256" key="13">
    <source>
        <dbReference type="ARBA" id="ARBA00023209"/>
    </source>
</evidence>
<feature type="transmembrane region" description="Helical" evidence="20">
    <location>
        <begin position="77"/>
        <end position="96"/>
    </location>
</feature>
<evidence type="ECO:0000313" key="22">
    <source>
        <dbReference type="Proteomes" id="UP000182229"/>
    </source>
</evidence>
<dbReference type="InterPro" id="IPR036945">
    <property type="entry name" value="DAGK_sf"/>
</dbReference>
<feature type="transmembrane region" description="Helical" evidence="20">
    <location>
        <begin position="117"/>
        <end position="139"/>
    </location>
</feature>
<evidence type="ECO:0000256" key="8">
    <source>
        <dbReference type="ARBA" id="ARBA00022777"/>
    </source>
</evidence>
<dbReference type="Pfam" id="PF01219">
    <property type="entry name" value="DAGK_prokar"/>
    <property type="match status" value="1"/>
</dbReference>
<keyword evidence="5" id="KW-0808">Transferase</keyword>
<feature type="compositionally biased region" description="Pro residues" evidence="19">
    <location>
        <begin position="1"/>
        <end position="21"/>
    </location>
</feature>
<evidence type="ECO:0000256" key="5">
    <source>
        <dbReference type="ARBA" id="ARBA00022679"/>
    </source>
</evidence>
<evidence type="ECO:0000256" key="14">
    <source>
        <dbReference type="ARBA" id="ARBA00023264"/>
    </source>
</evidence>
<sequence>MSSPAPYSPPPPPDPETPRPPAYTSRGGTGMLASFRHAWDGLIHTAVHQRNMRVHLVSAVLVALVGSGIPLGVSEKVILIFCVLLIFFAEILNSALEHLVDLATRHFDEKARLTKDAAAAGVLVLAIGTVVIFVAILVNNWETVAASGPQIARQVTFGLPHTLCVTVLVLPQPRARWVDMAAFVGGALLLGVLTMRSVSSVFTAMNAGLLLLAASAARQRRRERAARPPG</sequence>
<feature type="transmembrane region" description="Helical" evidence="20">
    <location>
        <begin position="201"/>
        <end position="217"/>
    </location>
</feature>
<reference evidence="21 22" key="2">
    <citation type="submission" date="2016-12" db="EMBL/GenBank/DDBJ databases">
        <title>Draft Genome Sequence of Cystobacter ferrugineus Strain Cbfe23.</title>
        <authorList>
            <person name="Akbar S."/>
            <person name="Dowd S.E."/>
            <person name="Stevens D.C."/>
        </authorList>
    </citation>
    <scope>NUCLEOTIDE SEQUENCE [LARGE SCALE GENOMIC DNA]</scope>
    <source>
        <strain evidence="21 22">Cbfe23</strain>
    </source>
</reference>
<comment type="cofactor">
    <cofactor evidence="18">
        <name>Mg(2+)</name>
        <dbReference type="ChEBI" id="CHEBI:18420"/>
    </cofactor>
    <text evidence="18">Mn(2+), Zn(2+), Cd(2+) and Co(2+) support activity to lesser extents.</text>
</comment>
<keyword evidence="7 17" id="KW-0547">Nucleotide-binding</keyword>
<keyword evidence="4" id="KW-0444">Lipid biosynthesis</keyword>
<feature type="binding site" evidence="17">
    <location>
        <position position="97"/>
    </location>
    <ligand>
        <name>ATP</name>
        <dbReference type="ChEBI" id="CHEBI:30616"/>
    </ligand>
</feature>
<dbReference type="OrthoDB" id="9789934at2"/>
<evidence type="ECO:0000313" key="21">
    <source>
        <dbReference type="EMBL" id="OJH39905.1"/>
    </source>
</evidence>
<feature type="region of interest" description="Disordered" evidence="19">
    <location>
        <begin position="1"/>
        <end position="25"/>
    </location>
</feature>